<dbReference type="EMBL" id="NQVE01000076">
    <property type="protein sequence ID" value="RAL49668.1"/>
    <property type="molecule type" value="Genomic_DNA"/>
</dbReference>
<name>A0A328DYU7_9ASTE</name>
<dbReference type="PANTHER" id="PTHR33470:SF22">
    <property type="entry name" value="POLLEN OLE E 1 ALLERGEN AND EXTENSIN FAMILY PROTEIN"/>
    <property type="match status" value="1"/>
</dbReference>
<protein>
    <submittedName>
        <fullName evidence="4">Uncharacterized protein</fullName>
    </submittedName>
</protein>
<dbReference type="GO" id="GO:0071944">
    <property type="term" value="C:cell periphery"/>
    <property type="evidence" value="ECO:0007669"/>
    <property type="project" value="TreeGrafter"/>
</dbReference>
<feature type="region of interest" description="Disordered" evidence="2">
    <location>
        <begin position="40"/>
        <end position="163"/>
    </location>
</feature>
<dbReference type="Proteomes" id="UP000249390">
    <property type="component" value="Unassembled WGS sequence"/>
</dbReference>
<organism evidence="4 5">
    <name type="scientific">Cuscuta australis</name>
    <dbReference type="NCBI Taxonomy" id="267555"/>
    <lineage>
        <taxon>Eukaryota</taxon>
        <taxon>Viridiplantae</taxon>
        <taxon>Streptophyta</taxon>
        <taxon>Embryophyta</taxon>
        <taxon>Tracheophyta</taxon>
        <taxon>Spermatophyta</taxon>
        <taxon>Magnoliopsida</taxon>
        <taxon>eudicotyledons</taxon>
        <taxon>Gunneridae</taxon>
        <taxon>Pentapetalae</taxon>
        <taxon>asterids</taxon>
        <taxon>lamiids</taxon>
        <taxon>Solanales</taxon>
        <taxon>Convolvulaceae</taxon>
        <taxon>Cuscuteae</taxon>
        <taxon>Cuscuta</taxon>
        <taxon>Cuscuta subgen. Grammica</taxon>
        <taxon>Cuscuta sect. Cleistogrammica</taxon>
    </lineage>
</organism>
<evidence type="ECO:0000313" key="4">
    <source>
        <dbReference type="EMBL" id="RAL49668.1"/>
    </source>
</evidence>
<evidence type="ECO:0000256" key="1">
    <source>
        <dbReference type="ARBA" id="ARBA00022729"/>
    </source>
</evidence>
<keyword evidence="5" id="KW-1185">Reference proteome</keyword>
<dbReference type="PRINTS" id="PR01218">
    <property type="entry name" value="PSTLEXTENSIN"/>
</dbReference>
<proteinExistence type="predicted"/>
<evidence type="ECO:0000256" key="3">
    <source>
        <dbReference type="SAM" id="SignalP"/>
    </source>
</evidence>
<feature type="signal peptide" evidence="3">
    <location>
        <begin position="1"/>
        <end position="29"/>
    </location>
</feature>
<evidence type="ECO:0000313" key="5">
    <source>
        <dbReference type="Proteomes" id="UP000249390"/>
    </source>
</evidence>
<accession>A0A328DYU7</accession>
<keyword evidence="1 3" id="KW-0732">Signal</keyword>
<feature type="chain" id="PRO_5016385486" evidence="3">
    <location>
        <begin position="30"/>
        <end position="291"/>
    </location>
</feature>
<evidence type="ECO:0000256" key="2">
    <source>
        <dbReference type="SAM" id="MobiDB-lite"/>
    </source>
</evidence>
<feature type="compositionally biased region" description="Low complexity" evidence="2">
    <location>
        <begin position="52"/>
        <end position="85"/>
    </location>
</feature>
<feature type="compositionally biased region" description="Pro residues" evidence="2">
    <location>
        <begin position="94"/>
        <end position="106"/>
    </location>
</feature>
<dbReference type="Pfam" id="PF01190">
    <property type="entry name" value="Pollen_Ole_e_1"/>
    <property type="match status" value="1"/>
</dbReference>
<comment type="caution">
    <text evidence="4">The sequence shown here is derived from an EMBL/GenBank/DDBJ whole genome shotgun (WGS) entry which is preliminary data.</text>
</comment>
<dbReference type="InterPro" id="IPR003882">
    <property type="entry name" value="Pistil_extensin"/>
</dbReference>
<sequence length="291" mass="31505">MVKMAISQSTLPFFFQISLLLLCSVSVLAHQTLPLTPAPAPASIKGHHHSRSPAAATPPAAAPANPSPHIANPPIRSHSPALAPTTHHHHSPSAPKPPAAAPPKPLPHLAKPPTHSHSPALAPAILPPRHPHHHATAAPSPAPTTPHHHSAPPHALIHPPSQRKQPIAVCGSVFCKSCKNSTIPIKGAVVKLECKNTKKEMEERTETDEKGYFLLKPRIVTSAGWHKCRVFLVSSPHRKCNVPTNHNLGRVGAPLNFHRPENKTLSYPRFTVGPFFFKHYNQTHCKKHLIG</sequence>
<reference evidence="4 5" key="1">
    <citation type="submission" date="2018-06" db="EMBL/GenBank/DDBJ databases">
        <title>The Genome of Cuscuta australis (Dodder) Provides Insight into the Evolution of Plant Parasitism.</title>
        <authorList>
            <person name="Liu H."/>
        </authorList>
    </citation>
    <scope>NUCLEOTIDE SEQUENCE [LARGE SCALE GENOMIC DNA]</scope>
    <source>
        <strain evidence="5">cv. Yunnan</strain>
        <tissue evidence="4">Vines</tissue>
    </source>
</reference>
<dbReference type="AlphaFoldDB" id="A0A328DYU7"/>
<gene>
    <name evidence="4" type="ORF">DM860_001959</name>
</gene>
<dbReference type="PANTHER" id="PTHR33470">
    <property type="entry name" value="OS01G0164075 PROTEIN"/>
    <property type="match status" value="1"/>
</dbReference>